<dbReference type="Proteomes" id="UP001209878">
    <property type="component" value="Unassembled WGS sequence"/>
</dbReference>
<sequence>MSHMERSEETSSKVLPVRFRTCVHPLTDVPPATDTTPGVSEGDVPPVILRPVKQPELEPEPEPLVDDDTVPKEPAASMADPVVPSETPSEPASDEFVTQVEPATEVEPVRQSDGGASQPGEPGREPTHHHHHHSHKVVM</sequence>
<proteinExistence type="predicted"/>
<feature type="region of interest" description="Disordered" evidence="1">
    <location>
        <begin position="25"/>
        <end position="139"/>
    </location>
</feature>
<accession>A0AAD9L5Q5</accession>
<name>A0AAD9L5Q5_RIDPI</name>
<keyword evidence="3" id="KW-1185">Reference proteome</keyword>
<evidence type="ECO:0000313" key="2">
    <source>
        <dbReference type="EMBL" id="KAK2183090.1"/>
    </source>
</evidence>
<comment type="caution">
    <text evidence="2">The sequence shown here is derived from an EMBL/GenBank/DDBJ whole genome shotgun (WGS) entry which is preliminary data.</text>
</comment>
<evidence type="ECO:0000313" key="3">
    <source>
        <dbReference type="Proteomes" id="UP001209878"/>
    </source>
</evidence>
<protein>
    <submittedName>
        <fullName evidence="2">Uncharacterized protein</fullName>
    </submittedName>
</protein>
<reference evidence="2" key="1">
    <citation type="journal article" date="2023" name="Mol. Biol. Evol.">
        <title>Third-Generation Sequencing Reveals the Adaptive Role of the Epigenome in Three Deep-Sea Polychaetes.</title>
        <authorList>
            <person name="Perez M."/>
            <person name="Aroh O."/>
            <person name="Sun Y."/>
            <person name="Lan Y."/>
            <person name="Juniper S.K."/>
            <person name="Young C.R."/>
            <person name="Angers B."/>
            <person name="Qian P.Y."/>
        </authorList>
    </citation>
    <scope>NUCLEOTIDE SEQUENCE</scope>
    <source>
        <strain evidence="2">R07B-5</strain>
    </source>
</reference>
<organism evidence="2 3">
    <name type="scientific">Ridgeia piscesae</name>
    <name type="common">Tubeworm</name>
    <dbReference type="NCBI Taxonomy" id="27915"/>
    <lineage>
        <taxon>Eukaryota</taxon>
        <taxon>Metazoa</taxon>
        <taxon>Spiralia</taxon>
        <taxon>Lophotrochozoa</taxon>
        <taxon>Annelida</taxon>
        <taxon>Polychaeta</taxon>
        <taxon>Sedentaria</taxon>
        <taxon>Canalipalpata</taxon>
        <taxon>Sabellida</taxon>
        <taxon>Siboglinidae</taxon>
        <taxon>Ridgeia</taxon>
    </lineage>
</organism>
<evidence type="ECO:0000256" key="1">
    <source>
        <dbReference type="SAM" id="MobiDB-lite"/>
    </source>
</evidence>
<gene>
    <name evidence="2" type="ORF">NP493_324g03027</name>
</gene>
<feature type="compositionally biased region" description="Basic residues" evidence="1">
    <location>
        <begin position="127"/>
        <end position="139"/>
    </location>
</feature>
<dbReference type="AlphaFoldDB" id="A0AAD9L5Q5"/>
<dbReference type="EMBL" id="JAODUO010000324">
    <property type="protein sequence ID" value="KAK2183090.1"/>
    <property type="molecule type" value="Genomic_DNA"/>
</dbReference>
<feature type="compositionally biased region" description="Acidic residues" evidence="1">
    <location>
        <begin position="57"/>
        <end position="68"/>
    </location>
</feature>